<keyword evidence="6" id="KW-1185">Reference proteome</keyword>
<evidence type="ECO:0000256" key="2">
    <source>
        <dbReference type="ARBA" id="ARBA00022741"/>
    </source>
</evidence>
<dbReference type="STRING" id="1348624.GCA_001591545_01392"/>
<dbReference type="PANTHER" id="PTHR42939:SF1">
    <property type="entry name" value="ABC TRANSPORTER ATP-BINDING PROTEIN ALBC-RELATED"/>
    <property type="match status" value="1"/>
</dbReference>
<dbReference type="EMBL" id="LS483476">
    <property type="protein sequence ID" value="SQI59377.1"/>
    <property type="molecule type" value="Genomic_DNA"/>
</dbReference>
<name>A0A2X4W437_LEDLE</name>
<gene>
    <name evidence="5" type="primary">ybhF_6</name>
    <name evidence="5" type="ORF">NCTC4824_02341</name>
</gene>
<evidence type="ECO:0000259" key="4">
    <source>
        <dbReference type="PROSITE" id="PS50893"/>
    </source>
</evidence>
<evidence type="ECO:0000256" key="1">
    <source>
        <dbReference type="ARBA" id="ARBA00022448"/>
    </source>
</evidence>
<dbReference type="InterPro" id="IPR051782">
    <property type="entry name" value="ABC_Transporter_VariousFunc"/>
</dbReference>
<dbReference type="PROSITE" id="PS50893">
    <property type="entry name" value="ABC_TRANSPORTER_2"/>
    <property type="match status" value="1"/>
</dbReference>
<keyword evidence="2" id="KW-0547">Nucleotide-binding</keyword>
<dbReference type="Gene3D" id="3.40.50.300">
    <property type="entry name" value="P-loop containing nucleotide triphosphate hydrolases"/>
    <property type="match status" value="1"/>
</dbReference>
<protein>
    <submittedName>
        <fullName evidence="5">ABC transporter</fullName>
    </submittedName>
</protein>
<dbReference type="InterPro" id="IPR027417">
    <property type="entry name" value="P-loop_NTPase"/>
</dbReference>
<dbReference type="Pfam" id="PF00005">
    <property type="entry name" value="ABC_tran"/>
    <property type="match status" value="1"/>
</dbReference>
<dbReference type="InterPro" id="IPR017871">
    <property type="entry name" value="ABC_transporter-like_CS"/>
</dbReference>
<dbReference type="PROSITE" id="PS00211">
    <property type="entry name" value="ABC_TRANSPORTER_1"/>
    <property type="match status" value="1"/>
</dbReference>
<accession>A0A2X4W437</accession>
<dbReference type="PANTHER" id="PTHR42939">
    <property type="entry name" value="ABC TRANSPORTER ATP-BINDING PROTEIN ALBC-RELATED"/>
    <property type="match status" value="1"/>
</dbReference>
<dbReference type="GO" id="GO:0016887">
    <property type="term" value="F:ATP hydrolysis activity"/>
    <property type="evidence" value="ECO:0007669"/>
    <property type="project" value="InterPro"/>
</dbReference>
<sequence length="240" mass="27418">MKITVKEVTYVKEKTKIINQLNCTLTAGITYILGKNGAGKSSLLKLLSTGLYPDNGEINYSTLISDNEIGKYRKQLSIDEVRTMIGFMPQHFKGHSEMSVIRYLTYIAYHKGIPHKLVKSTVEGWLQESNLTKYRRRKLSKLSGGQLQKVGLIQALINQPRICILDEPFEGLDTKERLFFKRKLQRLSFHSVVIISTHILEDIEQSEDVNLLYMDNGGLLFYGGTTKLDLIKEKLNFITE</sequence>
<keyword evidence="1" id="KW-0813">Transport</keyword>
<proteinExistence type="predicted"/>
<dbReference type="InterPro" id="IPR003593">
    <property type="entry name" value="AAA+_ATPase"/>
</dbReference>
<dbReference type="KEGG" id="blen:NCTC4824_02341"/>
<feature type="domain" description="ABC transporter" evidence="4">
    <location>
        <begin position="3"/>
        <end position="239"/>
    </location>
</feature>
<dbReference type="SUPFAM" id="SSF52540">
    <property type="entry name" value="P-loop containing nucleoside triphosphate hydrolases"/>
    <property type="match status" value="1"/>
</dbReference>
<dbReference type="RefSeq" id="WP_066138813.1">
    <property type="nucleotide sequence ID" value="NZ_CBCSGM010000001.1"/>
</dbReference>
<dbReference type="SMART" id="SM00382">
    <property type="entry name" value="AAA"/>
    <property type="match status" value="1"/>
</dbReference>
<dbReference type="InterPro" id="IPR003439">
    <property type="entry name" value="ABC_transporter-like_ATP-bd"/>
</dbReference>
<evidence type="ECO:0000313" key="6">
    <source>
        <dbReference type="Proteomes" id="UP000249134"/>
    </source>
</evidence>
<dbReference type="Proteomes" id="UP000249134">
    <property type="component" value="Chromosome 1"/>
</dbReference>
<reference evidence="5 6" key="1">
    <citation type="submission" date="2018-06" db="EMBL/GenBank/DDBJ databases">
        <authorList>
            <consortium name="Pathogen Informatics"/>
            <person name="Doyle S."/>
        </authorList>
    </citation>
    <scope>NUCLEOTIDE SEQUENCE [LARGE SCALE GENOMIC DNA]</scope>
    <source>
        <strain evidence="5 6">NCTC4824</strain>
    </source>
</reference>
<evidence type="ECO:0000313" key="5">
    <source>
        <dbReference type="EMBL" id="SQI59377.1"/>
    </source>
</evidence>
<keyword evidence="3" id="KW-0067">ATP-binding</keyword>
<organism evidence="5 6">
    <name type="scientific">Lederbergia lenta</name>
    <name type="common">Bacillus lentus</name>
    <dbReference type="NCBI Taxonomy" id="1467"/>
    <lineage>
        <taxon>Bacteria</taxon>
        <taxon>Bacillati</taxon>
        <taxon>Bacillota</taxon>
        <taxon>Bacilli</taxon>
        <taxon>Bacillales</taxon>
        <taxon>Bacillaceae</taxon>
        <taxon>Lederbergia</taxon>
    </lineage>
</organism>
<evidence type="ECO:0000256" key="3">
    <source>
        <dbReference type="ARBA" id="ARBA00022840"/>
    </source>
</evidence>
<dbReference type="AlphaFoldDB" id="A0A2X4W437"/>
<dbReference type="GO" id="GO:0005524">
    <property type="term" value="F:ATP binding"/>
    <property type="evidence" value="ECO:0007669"/>
    <property type="project" value="UniProtKB-KW"/>
</dbReference>